<dbReference type="InterPro" id="IPR013656">
    <property type="entry name" value="PAS_4"/>
</dbReference>
<keyword evidence="4" id="KW-0418">Kinase</keyword>
<protein>
    <submittedName>
        <fullName evidence="4">Putative sensor histidine kinase</fullName>
    </submittedName>
</protein>
<name>D9MNY3_9BACT</name>
<dbReference type="SMART" id="SM00091">
    <property type="entry name" value="PAS"/>
    <property type="match status" value="1"/>
</dbReference>
<dbReference type="InterPro" id="IPR036890">
    <property type="entry name" value="HATPase_C_sf"/>
</dbReference>
<evidence type="ECO:0000313" key="4">
    <source>
        <dbReference type="EMBL" id="ADI87672.1"/>
    </source>
</evidence>
<dbReference type="InterPro" id="IPR000014">
    <property type="entry name" value="PAS"/>
</dbReference>
<feature type="domain" description="Histidine kinase" evidence="1">
    <location>
        <begin position="250"/>
        <end position="441"/>
    </location>
</feature>
<proteinExistence type="predicted"/>
<dbReference type="PROSITE" id="PS50109">
    <property type="entry name" value="HIS_KIN"/>
    <property type="match status" value="1"/>
</dbReference>
<keyword evidence="4" id="KW-0808">Transferase</keyword>
<dbReference type="Pfam" id="PF08448">
    <property type="entry name" value="PAS_4"/>
    <property type="match status" value="1"/>
</dbReference>
<gene>
    <name evidence="4" type="ORF">LW1_0200</name>
</gene>
<dbReference type="CDD" id="cd00130">
    <property type="entry name" value="PAS"/>
    <property type="match status" value="1"/>
</dbReference>
<dbReference type="InterPro" id="IPR011495">
    <property type="entry name" value="Sig_transdc_His_kin_sub2_dim/P"/>
</dbReference>
<accession>D9MNY3</accession>
<dbReference type="PROSITE" id="PS50112">
    <property type="entry name" value="PAS"/>
    <property type="match status" value="1"/>
</dbReference>
<dbReference type="EMBL" id="HM454279">
    <property type="protein sequence ID" value="ADI87672.1"/>
    <property type="molecule type" value="Genomic_DNA"/>
</dbReference>
<dbReference type="Gene3D" id="3.30.565.10">
    <property type="entry name" value="Histidine kinase-like ATPase, C-terminal domain"/>
    <property type="match status" value="1"/>
</dbReference>
<organism evidence="4">
    <name type="scientific">uncultured Nitrospirae bacterium MY2-1F</name>
    <dbReference type="NCBI Taxonomy" id="798576"/>
    <lineage>
        <taxon>Bacteria</taxon>
        <taxon>Pseudomonadati</taxon>
        <taxon>Nitrospirota</taxon>
        <taxon>environmental samples</taxon>
    </lineage>
</organism>
<dbReference type="PANTHER" id="PTHR43065">
    <property type="entry name" value="SENSOR HISTIDINE KINASE"/>
    <property type="match status" value="1"/>
</dbReference>
<evidence type="ECO:0000259" key="3">
    <source>
        <dbReference type="PROSITE" id="PS50113"/>
    </source>
</evidence>
<dbReference type="InterPro" id="IPR035965">
    <property type="entry name" value="PAS-like_dom_sf"/>
</dbReference>
<dbReference type="SUPFAM" id="SSF55785">
    <property type="entry name" value="PYP-like sensor domain (PAS domain)"/>
    <property type="match status" value="1"/>
</dbReference>
<dbReference type="InterPro" id="IPR005467">
    <property type="entry name" value="His_kinase_dom"/>
</dbReference>
<feature type="domain" description="PAC" evidence="3">
    <location>
        <begin position="167"/>
        <end position="218"/>
    </location>
</feature>
<dbReference type="Pfam" id="PF07568">
    <property type="entry name" value="HisKA_2"/>
    <property type="match status" value="1"/>
</dbReference>
<dbReference type="Gene3D" id="3.30.450.20">
    <property type="entry name" value="PAS domain"/>
    <property type="match status" value="1"/>
</dbReference>
<sequence length="445" mass="49776">MENDHSGLDVTRYIREELKNNIVRIILRTGQPGQTPKQHVVVQYDINGYMEKGALTSEDFKVSLLLALKTYRDIVSLNNNTMQIEKANIENRKTSSQLTTLLSSVKDMISIKDTAGRFVLVNNAFSKFIGLDKQAIIGKTYEAFFPPQFAKKERESDNEVLQTLKAVHVEQVLSSSEGDVYIETIKNPIFIETGEVFGCVAVARDITERKLNEQRLREINEQLNVEIQRREQVEKTILSSLKEKEILLKEVHHRVKNNLQIISSLLYLQSISLKNAKPEEVLSESRNRIRSMALVHEKLYKSENISTIDFGQYIQELASDIMGVSGGKITLDMKCQTIFLDVEVSIPCGLIVNELVSNAVKYAFPGNAEGVVRISLSETAAGALCLTIGDTGVGIPQDVDIFNTDSLGLKLVNNLVKQIKGTLELTTDGGTEFKITFQKRHNGGI</sequence>
<dbReference type="PANTHER" id="PTHR43065:SF23">
    <property type="entry name" value="SENSOR HISTIDINE KINASE PDTAS"/>
    <property type="match status" value="1"/>
</dbReference>
<dbReference type="SUPFAM" id="SSF55874">
    <property type="entry name" value="ATPase domain of HSP90 chaperone/DNA topoisomerase II/histidine kinase"/>
    <property type="match status" value="1"/>
</dbReference>
<dbReference type="SMART" id="SM00387">
    <property type="entry name" value="HATPase_c"/>
    <property type="match status" value="1"/>
</dbReference>
<feature type="domain" description="PAS" evidence="2">
    <location>
        <begin position="94"/>
        <end position="164"/>
    </location>
</feature>
<dbReference type="PROSITE" id="PS50113">
    <property type="entry name" value="PAC"/>
    <property type="match status" value="1"/>
</dbReference>
<dbReference type="NCBIfam" id="TIGR00229">
    <property type="entry name" value="sensory_box"/>
    <property type="match status" value="1"/>
</dbReference>
<dbReference type="Pfam" id="PF02518">
    <property type="entry name" value="HATPase_c"/>
    <property type="match status" value="1"/>
</dbReference>
<dbReference type="InterPro" id="IPR003594">
    <property type="entry name" value="HATPase_dom"/>
</dbReference>
<reference evidence="4" key="1">
    <citation type="journal article" date="2011" name="Appl. Environ. Microbiol.">
        <title>Metagenomic analysis reveals unexpected subgenomic diversity of magnetotactic bacteria within the phylum Nitrospirae.</title>
        <authorList>
            <person name="Lin W."/>
            <person name="Jogler C."/>
            <person name="Schuler D."/>
            <person name="Pan Y."/>
        </authorList>
    </citation>
    <scope>NUCLEOTIDE SEQUENCE</scope>
</reference>
<dbReference type="AlphaFoldDB" id="D9MNY3"/>
<dbReference type="GO" id="GO:0016301">
    <property type="term" value="F:kinase activity"/>
    <property type="evidence" value="ECO:0007669"/>
    <property type="project" value="UniProtKB-KW"/>
</dbReference>
<evidence type="ECO:0000259" key="2">
    <source>
        <dbReference type="PROSITE" id="PS50112"/>
    </source>
</evidence>
<dbReference type="InterPro" id="IPR000700">
    <property type="entry name" value="PAS-assoc_C"/>
</dbReference>
<evidence type="ECO:0000259" key="1">
    <source>
        <dbReference type="PROSITE" id="PS50109"/>
    </source>
</evidence>